<keyword evidence="1" id="KW-1133">Transmembrane helix</keyword>
<evidence type="ECO:0000313" key="3">
    <source>
        <dbReference type="EMBL" id="GJT40147.1"/>
    </source>
</evidence>
<protein>
    <recommendedName>
        <fullName evidence="2">CCHC-type domain-containing protein</fullName>
    </recommendedName>
</protein>
<reference evidence="3" key="2">
    <citation type="submission" date="2022-01" db="EMBL/GenBank/DDBJ databases">
        <authorList>
            <person name="Yamashiro T."/>
            <person name="Shiraishi A."/>
            <person name="Satake H."/>
            <person name="Nakayama K."/>
        </authorList>
    </citation>
    <scope>NUCLEOTIDE SEQUENCE</scope>
</reference>
<gene>
    <name evidence="3" type="ORF">Tco_0940012</name>
</gene>
<dbReference type="SUPFAM" id="SSF56672">
    <property type="entry name" value="DNA/RNA polymerases"/>
    <property type="match status" value="1"/>
</dbReference>
<dbReference type="InterPro" id="IPR001878">
    <property type="entry name" value="Znf_CCHC"/>
</dbReference>
<keyword evidence="4" id="KW-1185">Reference proteome</keyword>
<dbReference type="Gene3D" id="3.30.70.270">
    <property type="match status" value="1"/>
</dbReference>
<dbReference type="InterPro" id="IPR043502">
    <property type="entry name" value="DNA/RNA_pol_sf"/>
</dbReference>
<dbReference type="InterPro" id="IPR053134">
    <property type="entry name" value="RNA-dir_DNA_polymerase"/>
</dbReference>
<organism evidence="3 4">
    <name type="scientific">Tanacetum coccineum</name>
    <dbReference type="NCBI Taxonomy" id="301880"/>
    <lineage>
        <taxon>Eukaryota</taxon>
        <taxon>Viridiplantae</taxon>
        <taxon>Streptophyta</taxon>
        <taxon>Embryophyta</taxon>
        <taxon>Tracheophyta</taxon>
        <taxon>Spermatophyta</taxon>
        <taxon>Magnoliopsida</taxon>
        <taxon>eudicotyledons</taxon>
        <taxon>Gunneridae</taxon>
        <taxon>Pentapetalae</taxon>
        <taxon>asterids</taxon>
        <taxon>campanulids</taxon>
        <taxon>Asterales</taxon>
        <taxon>Asteraceae</taxon>
        <taxon>Asteroideae</taxon>
        <taxon>Anthemideae</taxon>
        <taxon>Anthemidinae</taxon>
        <taxon>Tanacetum</taxon>
    </lineage>
</organism>
<accession>A0ABQ5DMK1</accession>
<evidence type="ECO:0000259" key="2">
    <source>
        <dbReference type="SMART" id="SM00343"/>
    </source>
</evidence>
<sequence>MAASSYCYFLLNSSDESRDHRPLRVILFADFYYYSFYFLCCYRELLLLLMLFHMQLLWGVEGRDSCRLPTGLCGLIPYSNSDSDSPDEMSSLEHISSLPAISPFLCTDSSEAPDSFDGPPSQNTYVATVACWRSRVTARPSSSSEFLIAPVTTSPWIRRNGRIDIFSDPGGLVRDDTEEYEADTSVGDTVEVGIDPMSAPIVEEEIVEPAGEDSSDSSGTRDGIVRSFEDMPIDLDDAVRDFYHHMSEVRIDRIVRIETVQRRLEADQLIAVDKELVWIGGIDSLRSDYHSLSMTPEAYRRIVKSTCGRSVGAHEATPFTPMLIEEKKTKPKWLLMSTMEMDFMKLSETTNFKGTKGVVGLIRWFEKMETVFHISNCPEKSQVKFKQLTWMCTKMAPKEEIRWRYFIGGLLIYKGNVIAENPQDYKMQFELQYLMDQMLKWLANTRGQNVARAYMAGNNENNGYEGTLPFCNKCKLHYEGQCTTKCLNCKRIRHLARDCRSVVTVPTQGTPGPNQGVLGYRCRASDGRTSETSTVLRGCTLGLLGYPFNIDLMPIDLGSLTLSSAWIKKVKDKSKEKRLEDVPTVRDFPEVFPGLPPIRQVEFQIDLVPGAARVARASCRLAPSEMEELSTQLQELSDKGFIRPSSSPWGAPVLFVQKRWLFSDVYRIPWKLNKLIVRDEISKTAFSRTRFGHFEPYLDKFVIVFIDDILIYSKTKEEHDAHLRLILELLKKEEFEGIYVDPAKIELIKDWESTQDSNRNLLISSLTLSAWERANVLTLVGTSLWQFLNALGEARKEEIYGTEDLCSMIKNLEPRFPLEIKKRSRSIAGEAEDQRQKIYPRSLSDNLNPHSQAIVQAFEDKALLIRKGCHTP</sequence>
<dbReference type="SMART" id="SM00343">
    <property type="entry name" value="ZnF_C2HC"/>
    <property type="match status" value="1"/>
</dbReference>
<dbReference type="InterPro" id="IPR000477">
    <property type="entry name" value="RT_dom"/>
</dbReference>
<dbReference type="EMBL" id="BQNB010015447">
    <property type="protein sequence ID" value="GJT40147.1"/>
    <property type="molecule type" value="Genomic_DNA"/>
</dbReference>
<feature type="domain" description="CCHC-type" evidence="2">
    <location>
        <begin position="485"/>
        <end position="501"/>
    </location>
</feature>
<dbReference type="Pfam" id="PF00078">
    <property type="entry name" value="RVT_1"/>
    <property type="match status" value="1"/>
</dbReference>
<evidence type="ECO:0000256" key="1">
    <source>
        <dbReference type="SAM" id="Phobius"/>
    </source>
</evidence>
<dbReference type="Gene3D" id="3.10.10.10">
    <property type="entry name" value="HIV Type 1 Reverse Transcriptase, subunit A, domain 1"/>
    <property type="match status" value="1"/>
</dbReference>
<name>A0ABQ5DMK1_9ASTR</name>
<feature type="transmembrane region" description="Helical" evidence="1">
    <location>
        <begin position="31"/>
        <end position="58"/>
    </location>
</feature>
<dbReference type="InterPro" id="IPR043128">
    <property type="entry name" value="Rev_trsase/Diguanyl_cyclase"/>
</dbReference>
<dbReference type="Proteomes" id="UP001151760">
    <property type="component" value="Unassembled WGS sequence"/>
</dbReference>
<keyword evidence="1" id="KW-0812">Transmembrane</keyword>
<dbReference type="PANTHER" id="PTHR24559:SF427">
    <property type="entry name" value="RNA-DIRECTED DNA POLYMERASE"/>
    <property type="match status" value="1"/>
</dbReference>
<reference evidence="3" key="1">
    <citation type="journal article" date="2022" name="Int. J. Mol. Sci.">
        <title>Draft Genome of Tanacetum Coccineum: Genomic Comparison of Closely Related Tanacetum-Family Plants.</title>
        <authorList>
            <person name="Yamashiro T."/>
            <person name="Shiraishi A."/>
            <person name="Nakayama K."/>
            <person name="Satake H."/>
        </authorList>
    </citation>
    <scope>NUCLEOTIDE SEQUENCE</scope>
</reference>
<keyword evidence="1" id="KW-0472">Membrane</keyword>
<evidence type="ECO:0000313" key="4">
    <source>
        <dbReference type="Proteomes" id="UP001151760"/>
    </source>
</evidence>
<comment type="caution">
    <text evidence="3">The sequence shown here is derived from an EMBL/GenBank/DDBJ whole genome shotgun (WGS) entry which is preliminary data.</text>
</comment>
<dbReference type="PANTHER" id="PTHR24559">
    <property type="entry name" value="TRANSPOSON TY3-I GAG-POL POLYPROTEIN"/>
    <property type="match status" value="1"/>
</dbReference>
<proteinExistence type="predicted"/>